<dbReference type="PANTHER" id="PTHR45641:SF19">
    <property type="entry name" value="NEPHROCYSTIN-3"/>
    <property type="match status" value="1"/>
</dbReference>
<name>A0A517QQJ3_9PLAN</name>
<dbReference type="PANTHER" id="PTHR45641">
    <property type="entry name" value="TETRATRICOPEPTIDE REPEAT PROTEIN (AFU_ORTHOLOGUE AFUA_6G03870)"/>
    <property type="match status" value="1"/>
</dbReference>
<dbReference type="OrthoDB" id="136988at2"/>
<dbReference type="SUPFAM" id="SSF48452">
    <property type="entry name" value="TPR-like"/>
    <property type="match status" value="2"/>
</dbReference>
<reference evidence="5 6" key="1">
    <citation type="submission" date="2019-02" db="EMBL/GenBank/DDBJ databases">
        <title>Deep-cultivation of Planctomycetes and their phenomic and genomic characterization uncovers novel biology.</title>
        <authorList>
            <person name="Wiegand S."/>
            <person name="Jogler M."/>
            <person name="Boedeker C."/>
            <person name="Pinto D."/>
            <person name="Vollmers J."/>
            <person name="Rivas-Marin E."/>
            <person name="Kohn T."/>
            <person name="Peeters S.H."/>
            <person name="Heuer A."/>
            <person name="Rast P."/>
            <person name="Oberbeckmann S."/>
            <person name="Bunk B."/>
            <person name="Jeske O."/>
            <person name="Meyerdierks A."/>
            <person name="Storesund J.E."/>
            <person name="Kallscheuer N."/>
            <person name="Luecker S."/>
            <person name="Lage O.M."/>
            <person name="Pohl T."/>
            <person name="Merkel B.J."/>
            <person name="Hornburger P."/>
            <person name="Mueller R.-W."/>
            <person name="Bruemmer F."/>
            <person name="Labrenz M."/>
            <person name="Spormann A.M."/>
            <person name="Op den Camp H."/>
            <person name="Overmann J."/>
            <person name="Amann R."/>
            <person name="Jetten M.S.M."/>
            <person name="Mascher T."/>
            <person name="Medema M.H."/>
            <person name="Devos D.P."/>
            <person name="Kaster A.-K."/>
            <person name="Ovreas L."/>
            <person name="Rohde M."/>
            <person name="Galperin M.Y."/>
            <person name="Jogler C."/>
        </authorList>
    </citation>
    <scope>NUCLEOTIDE SEQUENCE [LARGE SCALE GENOMIC DNA]</scope>
    <source>
        <strain evidence="5 6">Mal48</strain>
    </source>
</reference>
<protein>
    <submittedName>
        <fullName evidence="5">Tetratricopeptide repeat protein</fullName>
    </submittedName>
</protein>
<dbReference type="SMART" id="SM00028">
    <property type="entry name" value="TPR"/>
    <property type="match status" value="4"/>
</dbReference>
<dbReference type="PROSITE" id="PS50005">
    <property type="entry name" value="TPR"/>
    <property type="match status" value="1"/>
</dbReference>
<gene>
    <name evidence="5" type="ORF">Mal48_31620</name>
</gene>
<proteinExistence type="predicted"/>
<dbReference type="RefSeq" id="WP_145200970.1">
    <property type="nucleotide sequence ID" value="NZ_CP036267.1"/>
</dbReference>
<sequence length="528" mass="58389">MLWLGVAVGIGIVLSVLGFLLRKPSANNNPNMEQQSPMERAIEEALSDAARLLETGQTWDAEQRMVSLVEQVSQEAGTTSREYALALFNQAMLFLWMDDNTRAIPLLRTACEIAEADESMTADLLTFQENLGVALSQNGVHSEAVELLQESLNRREKFFGRNHSGYACGLTSCAEALTRAGKPDEALPLIEEAIKIDQQAQNSSVIEEIALKSIILQAQNEEDIFPNWSDLPAKLQSEIPEVVHRMSRTHQPNMVLGLYQKLRPLYASSQPRDLQKLKEIDVAISNLARQVENHPARIAAFQRIMENIGEHHPESVNTLLGMAMAYTDAGQTSSADDAYESALRVSSQNGPPASQAQVQRNYAIHLAETARIEPAKQMHQEAIGNARKSGNEELLGRTLCAYGIFLQHAGQTEGVVEFLEESLLALPKSHPDALSAESHLVALREGDSCQCSETNIDSYLDFLKKLVLDRAPEGLVDQITYDEADLESPVSVSVTREPTEEESQQLFNAIQNSLTEIRMSSSRAFYTE</sequence>
<dbReference type="KEGG" id="tpol:Mal48_31620"/>
<dbReference type="AlphaFoldDB" id="A0A517QQJ3"/>
<dbReference type="InterPro" id="IPR019734">
    <property type="entry name" value="TPR_rpt"/>
</dbReference>
<organism evidence="5 6">
    <name type="scientific">Thalassoglobus polymorphus</name>
    <dbReference type="NCBI Taxonomy" id="2527994"/>
    <lineage>
        <taxon>Bacteria</taxon>
        <taxon>Pseudomonadati</taxon>
        <taxon>Planctomycetota</taxon>
        <taxon>Planctomycetia</taxon>
        <taxon>Planctomycetales</taxon>
        <taxon>Planctomycetaceae</taxon>
        <taxon>Thalassoglobus</taxon>
    </lineage>
</organism>
<keyword evidence="1" id="KW-0677">Repeat</keyword>
<evidence type="ECO:0000256" key="1">
    <source>
        <dbReference type="ARBA" id="ARBA00022737"/>
    </source>
</evidence>
<feature type="repeat" description="TPR" evidence="3">
    <location>
        <begin position="316"/>
        <end position="349"/>
    </location>
</feature>
<keyword evidence="2 3" id="KW-0802">TPR repeat</keyword>
<dbReference type="Pfam" id="PF12862">
    <property type="entry name" value="ANAPC5"/>
    <property type="match status" value="1"/>
</dbReference>
<evidence type="ECO:0000313" key="6">
    <source>
        <dbReference type="Proteomes" id="UP000315724"/>
    </source>
</evidence>
<feature type="domain" description="Anaphase-promoting complex subunit 5" evidence="4">
    <location>
        <begin position="79"/>
        <end position="119"/>
    </location>
</feature>
<dbReference type="Proteomes" id="UP000315724">
    <property type="component" value="Chromosome"/>
</dbReference>
<dbReference type="InterPro" id="IPR026000">
    <property type="entry name" value="Apc5_dom"/>
</dbReference>
<dbReference type="InterPro" id="IPR011990">
    <property type="entry name" value="TPR-like_helical_dom_sf"/>
</dbReference>
<evidence type="ECO:0000256" key="2">
    <source>
        <dbReference type="ARBA" id="ARBA00022803"/>
    </source>
</evidence>
<evidence type="ECO:0000313" key="5">
    <source>
        <dbReference type="EMBL" id="QDT33906.1"/>
    </source>
</evidence>
<dbReference type="EMBL" id="CP036267">
    <property type="protein sequence ID" value="QDT33906.1"/>
    <property type="molecule type" value="Genomic_DNA"/>
</dbReference>
<keyword evidence="6" id="KW-1185">Reference proteome</keyword>
<dbReference type="Gene3D" id="1.25.40.10">
    <property type="entry name" value="Tetratricopeptide repeat domain"/>
    <property type="match status" value="2"/>
</dbReference>
<evidence type="ECO:0000256" key="3">
    <source>
        <dbReference type="PROSITE-ProRule" id="PRU00339"/>
    </source>
</evidence>
<dbReference type="Pfam" id="PF13424">
    <property type="entry name" value="TPR_12"/>
    <property type="match status" value="1"/>
</dbReference>
<accession>A0A517QQJ3</accession>
<evidence type="ECO:0000259" key="4">
    <source>
        <dbReference type="Pfam" id="PF12862"/>
    </source>
</evidence>